<evidence type="ECO:0000256" key="4">
    <source>
        <dbReference type="ARBA" id="ARBA00022692"/>
    </source>
</evidence>
<dbReference type="Gene3D" id="1.20.1640.10">
    <property type="entry name" value="Multidrug efflux transporter AcrB transmembrane domain"/>
    <property type="match status" value="2"/>
</dbReference>
<accession>A0A3N0GJT4</accession>
<organism evidence="9 10">
    <name type="scientific">Nocardioides pocheonensis</name>
    <dbReference type="NCBI Taxonomy" id="661485"/>
    <lineage>
        <taxon>Bacteria</taxon>
        <taxon>Bacillati</taxon>
        <taxon>Actinomycetota</taxon>
        <taxon>Actinomycetes</taxon>
        <taxon>Propionibacteriales</taxon>
        <taxon>Nocardioidaceae</taxon>
        <taxon>Nocardioides</taxon>
    </lineage>
</organism>
<feature type="transmembrane region" description="Helical" evidence="7">
    <location>
        <begin position="180"/>
        <end position="198"/>
    </location>
</feature>
<dbReference type="Pfam" id="PF03176">
    <property type="entry name" value="MMPL"/>
    <property type="match status" value="2"/>
</dbReference>
<feature type="transmembrane region" description="Helical" evidence="7">
    <location>
        <begin position="548"/>
        <end position="567"/>
    </location>
</feature>
<comment type="similarity">
    <text evidence="2">Belongs to the resistance-nodulation-cell division (RND) (TC 2.A.6) family. MmpL subfamily.</text>
</comment>
<keyword evidence="10" id="KW-1185">Reference proteome</keyword>
<feature type="transmembrane region" description="Helical" evidence="7">
    <location>
        <begin position="282"/>
        <end position="300"/>
    </location>
</feature>
<sequence>MLKRWSTILVHRARLVLALGVVATIAAAAYGFGVFGSLGQGGFDDPHTDASKELAREQAVFGNKNVDVVAIYRSRTLTAQDPAFEREVRQTLAGIPKGTTTSVITAWDSGDPAMVSTDQHAVQVVISLAGDTQAQESDNNDRLVPALRKTSLQTDIAGRWAVYKGVNETVSADLARAEAYSMPIVLILSLLIFGSLVAASMPVMVGALSVIGGLAVVRLITTVTEVSVFSINVISLLGMGLAIDYALFMISRYREELAKLPADDPAAPRAAIAVTLQTAGRTVLFSGLTVAAAMSALLVFPQNFLRSLGYGGIAAVLIGVVTALTVLPAVLLLLGRRIDAGRLPWRRPGGRPVGVDDEHGAWARLAHGVMRRPVVVMVVIVAGLLLLASPFLGVKWGSVDYRVLPPDQPAHVASVKLNQEFGEERSTANVLLETGDQQAVAAYVAKVKALPGILDVRPVETKDGVTLLRAAWAGNSQTEASRAVVQRIRDVPGPRGEHVLVGGLSADTVDLLGSIKTHLPWMAGIIVAVMLVLLFGAFGSLVLPLKAVLMNVLSISASFGVITWIFADGHLQGLLGYSSTGFLDATQPIFMLAILVGLSMDYEVFLLSRVREQWDRPDHPAATAAERNTDAVAVGLQKTGRIITSAALLLAVVIGAFSTSGIVFMKMIGVGMLVALIVDATIVRALLVPATMKLLGTWNWWAPAPLRRFWEHYGIREVDLPPAPAPAAADAQPTVGRVSV</sequence>
<name>A0A3N0GJT4_9ACTN</name>
<evidence type="ECO:0000313" key="10">
    <source>
        <dbReference type="Proteomes" id="UP000279994"/>
    </source>
</evidence>
<feature type="transmembrane region" description="Helical" evidence="7">
    <location>
        <begin position="229"/>
        <end position="250"/>
    </location>
</feature>
<feature type="transmembrane region" description="Helical" evidence="7">
    <location>
        <begin position="312"/>
        <end position="334"/>
    </location>
</feature>
<dbReference type="EMBL" id="RJSF01000044">
    <property type="protein sequence ID" value="RNM12466.1"/>
    <property type="molecule type" value="Genomic_DNA"/>
</dbReference>
<evidence type="ECO:0000256" key="1">
    <source>
        <dbReference type="ARBA" id="ARBA00004651"/>
    </source>
</evidence>
<feature type="transmembrane region" description="Helical" evidence="7">
    <location>
        <begin position="587"/>
        <end position="607"/>
    </location>
</feature>
<dbReference type="OrthoDB" id="7051771at2"/>
<proteinExistence type="inferred from homology"/>
<evidence type="ECO:0000256" key="6">
    <source>
        <dbReference type="ARBA" id="ARBA00023136"/>
    </source>
</evidence>
<dbReference type="RefSeq" id="WP_123224230.1">
    <property type="nucleotide sequence ID" value="NZ_RJSF01000044.1"/>
</dbReference>
<evidence type="ECO:0000256" key="3">
    <source>
        <dbReference type="ARBA" id="ARBA00022475"/>
    </source>
</evidence>
<keyword evidence="3" id="KW-1003">Cell membrane</keyword>
<dbReference type="PANTHER" id="PTHR33406:SF11">
    <property type="entry name" value="MEMBRANE PROTEIN SCO6666-RELATED"/>
    <property type="match status" value="1"/>
</dbReference>
<dbReference type="Proteomes" id="UP000279994">
    <property type="component" value="Unassembled WGS sequence"/>
</dbReference>
<gene>
    <name evidence="9" type="ORF">EFL26_17660</name>
</gene>
<dbReference type="PANTHER" id="PTHR33406">
    <property type="entry name" value="MEMBRANE PROTEIN MJ1562-RELATED"/>
    <property type="match status" value="1"/>
</dbReference>
<feature type="domain" description="SSD" evidence="8">
    <location>
        <begin position="203"/>
        <end position="333"/>
    </location>
</feature>
<evidence type="ECO:0000256" key="2">
    <source>
        <dbReference type="ARBA" id="ARBA00010157"/>
    </source>
</evidence>
<dbReference type="PROSITE" id="PS50156">
    <property type="entry name" value="SSD"/>
    <property type="match status" value="1"/>
</dbReference>
<comment type="subcellular location">
    <subcellularLocation>
        <location evidence="1">Cell membrane</location>
        <topology evidence="1">Multi-pass membrane protein</topology>
    </subcellularLocation>
</comment>
<dbReference type="InterPro" id="IPR000731">
    <property type="entry name" value="SSD"/>
</dbReference>
<keyword evidence="4 7" id="KW-0812">Transmembrane</keyword>
<dbReference type="GO" id="GO:0005886">
    <property type="term" value="C:plasma membrane"/>
    <property type="evidence" value="ECO:0007669"/>
    <property type="project" value="UniProtKB-SubCell"/>
</dbReference>
<evidence type="ECO:0000256" key="7">
    <source>
        <dbReference type="SAM" id="Phobius"/>
    </source>
</evidence>
<evidence type="ECO:0000259" key="8">
    <source>
        <dbReference type="PROSITE" id="PS50156"/>
    </source>
</evidence>
<protein>
    <submittedName>
        <fullName evidence="9">MMPL family transporter</fullName>
    </submittedName>
</protein>
<reference evidence="9 10" key="1">
    <citation type="submission" date="2018-11" db="EMBL/GenBank/DDBJ databases">
        <authorList>
            <person name="Li F."/>
        </authorList>
    </citation>
    <scope>NUCLEOTIDE SEQUENCE [LARGE SCALE GENOMIC DNA]</scope>
    <source>
        <strain evidence="9 10">Gsoil 818</strain>
    </source>
</reference>
<evidence type="ECO:0000313" key="9">
    <source>
        <dbReference type="EMBL" id="RNM12466.1"/>
    </source>
</evidence>
<feature type="transmembrane region" description="Helical" evidence="7">
    <location>
        <begin position="642"/>
        <end position="662"/>
    </location>
</feature>
<feature type="transmembrane region" description="Helical" evidence="7">
    <location>
        <begin position="521"/>
        <end position="541"/>
    </location>
</feature>
<comment type="caution">
    <text evidence="9">The sequence shown here is derived from an EMBL/GenBank/DDBJ whole genome shotgun (WGS) entry which is preliminary data.</text>
</comment>
<evidence type="ECO:0000256" key="5">
    <source>
        <dbReference type="ARBA" id="ARBA00022989"/>
    </source>
</evidence>
<keyword evidence="6 7" id="KW-0472">Membrane</keyword>
<feature type="transmembrane region" description="Helical" evidence="7">
    <location>
        <begin position="205"/>
        <end position="223"/>
    </location>
</feature>
<feature type="transmembrane region" description="Helical" evidence="7">
    <location>
        <begin position="374"/>
        <end position="394"/>
    </location>
</feature>
<feature type="transmembrane region" description="Helical" evidence="7">
    <location>
        <begin position="668"/>
        <end position="687"/>
    </location>
</feature>
<dbReference type="SUPFAM" id="SSF82866">
    <property type="entry name" value="Multidrug efflux transporter AcrB transmembrane domain"/>
    <property type="match status" value="2"/>
</dbReference>
<dbReference type="InterPro" id="IPR004869">
    <property type="entry name" value="MMPL_dom"/>
</dbReference>
<dbReference type="AlphaFoldDB" id="A0A3N0GJT4"/>
<dbReference type="InterPro" id="IPR050545">
    <property type="entry name" value="Mycobact_MmpL"/>
</dbReference>
<keyword evidence="5 7" id="KW-1133">Transmembrane helix</keyword>